<feature type="non-terminal residue" evidence="1">
    <location>
        <position position="27"/>
    </location>
</feature>
<dbReference type="EMBL" id="JTFC01000106">
    <property type="protein sequence ID" value="RUS51100.1"/>
    <property type="molecule type" value="Genomic_DNA"/>
</dbReference>
<gene>
    <name evidence="1" type="ORF">QI30_18870</name>
</gene>
<evidence type="ECO:0000313" key="2">
    <source>
        <dbReference type="Proteomes" id="UP000288623"/>
    </source>
</evidence>
<dbReference type="Proteomes" id="UP000288623">
    <property type="component" value="Unassembled WGS sequence"/>
</dbReference>
<keyword evidence="2" id="KW-1185">Reference proteome</keyword>
<accession>A0A433RP09</accession>
<reference evidence="1 2" key="1">
    <citation type="submission" date="2014-11" db="EMBL/GenBank/DDBJ databases">
        <title>Genome sequence and analysis of novel Kurthia sp.</title>
        <authorList>
            <person name="Lawson J.N."/>
            <person name="Gonzalez J.E."/>
            <person name="Rinauldi L."/>
            <person name="Xuan Z."/>
            <person name="Firman A."/>
            <person name="Shaddox L."/>
            <person name="Trudeau A."/>
            <person name="Shah S."/>
            <person name="Reiman D."/>
        </authorList>
    </citation>
    <scope>NUCLEOTIDE SEQUENCE [LARGE SCALE GENOMIC DNA]</scope>
    <source>
        <strain evidence="1 2">3B1D</strain>
    </source>
</reference>
<sequence>MKKIKTVNHDLWDHGISTGFSVGGTVY</sequence>
<comment type="caution">
    <text evidence="1">The sequence shown here is derived from an EMBL/GenBank/DDBJ whole genome shotgun (WGS) entry which is preliminary data.</text>
</comment>
<name>A0A433RP09_9BACL</name>
<proteinExistence type="predicted"/>
<dbReference type="AlphaFoldDB" id="A0A433RP09"/>
<protein>
    <submittedName>
        <fullName evidence="1">Translation initiation inhibitor</fullName>
    </submittedName>
</protein>
<organism evidence="1 2">
    <name type="scientific">Candidatus Kurthia intestinigallinarum</name>
    <dbReference type="NCBI Taxonomy" id="1562256"/>
    <lineage>
        <taxon>Bacteria</taxon>
        <taxon>Bacillati</taxon>
        <taxon>Bacillota</taxon>
        <taxon>Bacilli</taxon>
        <taxon>Bacillales</taxon>
        <taxon>Caryophanaceae</taxon>
        <taxon>Kurthia</taxon>
    </lineage>
</organism>
<evidence type="ECO:0000313" key="1">
    <source>
        <dbReference type="EMBL" id="RUS51100.1"/>
    </source>
</evidence>